<organism evidence="1">
    <name type="scientific">uncultured Sulfurovum sp</name>
    <dbReference type="NCBI Taxonomy" id="269237"/>
    <lineage>
        <taxon>Bacteria</taxon>
        <taxon>Pseudomonadati</taxon>
        <taxon>Campylobacterota</taxon>
        <taxon>Epsilonproteobacteria</taxon>
        <taxon>Campylobacterales</taxon>
        <taxon>Sulfurovaceae</taxon>
        <taxon>Sulfurovum</taxon>
        <taxon>environmental samples</taxon>
    </lineage>
</organism>
<evidence type="ECO:0000313" key="1">
    <source>
        <dbReference type="EMBL" id="CAA6812120.1"/>
    </source>
</evidence>
<protein>
    <submittedName>
        <fullName evidence="1">Uncharacterized protein</fullName>
    </submittedName>
</protein>
<dbReference type="EMBL" id="CACVAR010000212">
    <property type="protein sequence ID" value="CAA6812120.1"/>
    <property type="molecule type" value="Genomic_DNA"/>
</dbReference>
<dbReference type="AlphaFoldDB" id="A0A6S6T9Q6"/>
<proteinExistence type="predicted"/>
<sequence>MEAKNLRSLMIKHFGFLEDDYGFTYDSESCNSTSCRYRKSNLEIEVQHMNGELNVLFIENKQMKSLPKVMTELLKNEFSYPEHFSSWVLSMGDVDSRLAYDAKLIREHGKDIL</sequence>
<gene>
    <name evidence="1" type="ORF">HELGO_WM41229</name>
</gene>
<reference evidence="1" key="1">
    <citation type="submission" date="2020-01" db="EMBL/GenBank/DDBJ databases">
        <authorList>
            <person name="Meier V. D."/>
            <person name="Meier V D."/>
        </authorList>
    </citation>
    <scope>NUCLEOTIDE SEQUENCE</scope>
    <source>
        <strain evidence="1">HLG_WM_MAG_03</strain>
    </source>
</reference>
<accession>A0A6S6T9Q6</accession>
<name>A0A6S6T9Q6_9BACT</name>